<organism evidence="1 2">
    <name type="scientific">Allosphingosinicella humi</name>
    <dbReference type="NCBI Taxonomy" id="2068657"/>
    <lineage>
        <taxon>Bacteria</taxon>
        <taxon>Pseudomonadati</taxon>
        <taxon>Pseudomonadota</taxon>
        <taxon>Alphaproteobacteria</taxon>
        <taxon>Sphingomonadales</taxon>
        <taxon>Sphingomonadaceae</taxon>
        <taxon>Allosphingosinicella</taxon>
    </lineage>
</organism>
<keyword evidence="2" id="KW-1185">Reference proteome</keyword>
<proteinExistence type="predicted"/>
<reference evidence="1 2" key="1">
    <citation type="submission" date="2018-05" db="EMBL/GenBank/DDBJ databases">
        <title>Genome of Sphingosinicella humi QZX222.</title>
        <authorList>
            <person name="Qiao Z."/>
            <person name="Wang G."/>
        </authorList>
    </citation>
    <scope>NUCLEOTIDE SEQUENCE [LARGE SCALE GENOMIC DNA]</scope>
    <source>
        <strain evidence="1 2">QZX222</strain>
    </source>
</reference>
<dbReference type="EMBL" id="QFFF01000001">
    <property type="protein sequence ID" value="PWG01664.1"/>
    <property type="molecule type" value="Genomic_DNA"/>
</dbReference>
<evidence type="ECO:0000313" key="1">
    <source>
        <dbReference type="EMBL" id="PWG01664.1"/>
    </source>
</evidence>
<evidence type="ECO:0000313" key="2">
    <source>
        <dbReference type="Proteomes" id="UP000245916"/>
    </source>
</evidence>
<name>A0A2U2J002_9SPHN</name>
<comment type="caution">
    <text evidence="1">The sequence shown here is derived from an EMBL/GenBank/DDBJ whole genome shotgun (WGS) entry which is preliminary data.</text>
</comment>
<dbReference type="InterPro" id="IPR025245">
    <property type="entry name" value="DUF4197"/>
</dbReference>
<dbReference type="Proteomes" id="UP000245916">
    <property type="component" value="Unassembled WGS sequence"/>
</dbReference>
<sequence>MTRTRFMSPRHIANRAAGESRHISGADRARVGFDFQRKGRRARPVAESVSVGRAACNIAARRSFRRTMNDCFGIERPLSRRRLLSLALVTPALALPSCTLGELGGFGLEDAIRRLLTVSSQRAFAGLLQENGFFEDELARVSLPPQWGGSGATAVAAALLRQPAVQDRLLRLVNAAAAEAADNAAPIVYDSIRSMTIPDALSIVRGGPTAATQYLERQIGERIVEALFPGVGSALRVLDSGLLSQALGAATGIDFAGLQRDVTQKTAEGIWRAIGREEAAIRADPSSTNDPVLTRVFGVLR</sequence>
<protein>
    <submittedName>
        <fullName evidence="1">DUF4197 domain-containing protein</fullName>
    </submittedName>
</protein>
<accession>A0A2U2J002</accession>
<dbReference type="Pfam" id="PF13852">
    <property type="entry name" value="DUF4197"/>
    <property type="match status" value="1"/>
</dbReference>
<gene>
    <name evidence="1" type="ORF">DF286_01330</name>
</gene>
<dbReference type="AlphaFoldDB" id="A0A2U2J002"/>